<dbReference type="InterPro" id="IPR036300">
    <property type="entry name" value="MIR_dom_sf"/>
</dbReference>
<organism evidence="17 18">
    <name type="scientific">Torulaspora globosa</name>
    <dbReference type="NCBI Taxonomy" id="48254"/>
    <lineage>
        <taxon>Eukaryota</taxon>
        <taxon>Fungi</taxon>
        <taxon>Dikarya</taxon>
        <taxon>Ascomycota</taxon>
        <taxon>Saccharomycotina</taxon>
        <taxon>Saccharomycetes</taxon>
        <taxon>Saccharomycetales</taxon>
        <taxon>Saccharomycetaceae</taxon>
        <taxon>Torulaspora</taxon>
    </lineage>
</organism>
<keyword evidence="6 14" id="KW-0812">Transmembrane</keyword>
<dbReference type="SUPFAM" id="SSF82109">
    <property type="entry name" value="MIR domain"/>
    <property type="match status" value="1"/>
</dbReference>
<dbReference type="GO" id="GO:0004169">
    <property type="term" value="F:dolichyl-phosphate-mannose-protein mannosyltransferase activity"/>
    <property type="evidence" value="ECO:0007669"/>
    <property type="project" value="UniProtKB-UniRule"/>
</dbReference>
<evidence type="ECO:0000256" key="15">
    <source>
        <dbReference type="SAM" id="MobiDB-lite"/>
    </source>
</evidence>
<dbReference type="GeneID" id="59325609"/>
<dbReference type="KEGG" id="tgb:HG536_0C06420"/>
<evidence type="ECO:0000256" key="7">
    <source>
        <dbReference type="ARBA" id="ARBA00022737"/>
    </source>
</evidence>
<evidence type="ECO:0000256" key="14">
    <source>
        <dbReference type="RuleBase" id="RU367007"/>
    </source>
</evidence>
<feature type="transmembrane region" description="Helical" evidence="14">
    <location>
        <begin position="53"/>
        <end position="73"/>
    </location>
</feature>
<dbReference type="FunFam" id="2.80.10.50:FF:000044">
    <property type="entry name" value="Dolichyl-phosphate-mannose-protein mannosyltransferase 4"/>
    <property type="match status" value="1"/>
</dbReference>
<keyword evidence="4 14" id="KW-0328">Glycosyltransferase</keyword>
<dbReference type="InterPro" id="IPR027005">
    <property type="entry name" value="PMT-like"/>
</dbReference>
<comment type="subcellular location">
    <subcellularLocation>
        <location evidence="1 14">Endoplasmic reticulum membrane</location>
        <topology evidence="1 14">Multi-pass membrane protein</topology>
    </subcellularLocation>
</comment>
<gene>
    <name evidence="17" type="ORF">HG536_0C06420</name>
</gene>
<keyword evidence="10 14" id="KW-0472">Membrane</keyword>
<dbReference type="PANTHER" id="PTHR10050:SF51">
    <property type="entry name" value="PROTEIN O-MANNOSYL-TRANSFERASE 1"/>
    <property type="match status" value="1"/>
</dbReference>
<evidence type="ECO:0000256" key="12">
    <source>
        <dbReference type="ARBA" id="ARBA00045085"/>
    </source>
</evidence>
<keyword evidence="5 14" id="KW-0808">Transferase</keyword>
<dbReference type="SMART" id="SM00472">
    <property type="entry name" value="MIR"/>
    <property type="match status" value="3"/>
</dbReference>
<comment type="catalytic activity">
    <reaction evidence="13 14">
        <text>a di-trans,poly-cis-dolichyl beta-D-mannosyl phosphate + L-seryl-[protein] = 3-O-(alpha-D-mannosyl)-L-seryl-[protein] + a di-trans,poly-cis-dolichyl phosphate + H(+)</text>
        <dbReference type="Rhea" id="RHEA:17377"/>
        <dbReference type="Rhea" id="RHEA-COMP:9863"/>
        <dbReference type="Rhea" id="RHEA-COMP:13546"/>
        <dbReference type="Rhea" id="RHEA-COMP:19498"/>
        <dbReference type="Rhea" id="RHEA-COMP:19501"/>
        <dbReference type="ChEBI" id="CHEBI:15378"/>
        <dbReference type="ChEBI" id="CHEBI:29999"/>
        <dbReference type="ChEBI" id="CHEBI:57683"/>
        <dbReference type="ChEBI" id="CHEBI:58211"/>
        <dbReference type="ChEBI" id="CHEBI:137321"/>
        <dbReference type="EC" id="2.4.1.109"/>
    </reaction>
</comment>
<dbReference type="EMBL" id="CP059248">
    <property type="protein sequence ID" value="QLL32473.1"/>
    <property type="molecule type" value="Genomic_DNA"/>
</dbReference>
<feature type="region of interest" description="Disordered" evidence="15">
    <location>
        <begin position="1"/>
        <end position="20"/>
    </location>
</feature>
<evidence type="ECO:0000256" key="1">
    <source>
        <dbReference type="ARBA" id="ARBA00004477"/>
    </source>
</evidence>
<feature type="transmembrane region" description="Helical" evidence="14">
    <location>
        <begin position="140"/>
        <end position="158"/>
    </location>
</feature>
<keyword evidence="8 14" id="KW-0256">Endoplasmic reticulum</keyword>
<reference evidence="17 18" key="1">
    <citation type="submission" date="2020-06" db="EMBL/GenBank/DDBJ databases">
        <title>The yeast mating-type switching endonuclease HO is a domesticated member of an unorthodox homing genetic element family.</title>
        <authorList>
            <person name="Coughlan A.Y."/>
            <person name="Lombardi L."/>
            <person name="Braun-Galleani S."/>
            <person name="Martos A.R."/>
            <person name="Galeote V."/>
            <person name="Bigey F."/>
            <person name="Dequin S."/>
            <person name="Byrne K.P."/>
            <person name="Wolfe K.H."/>
        </authorList>
    </citation>
    <scope>NUCLEOTIDE SEQUENCE [LARGE SCALE GENOMIC DNA]</scope>
    <source>
        <strain evidence="17 18">CBS764</strain>
    </source>
</reference>
<dbReference type="EC" id="2.4.1.109" evidence="14"/>
<evidence type="ECO:0000256" key="4">
    <source>
        <dbReference type="ARBA" id="ARBA00022676"/>
    </source>
</evidence>
<name>A0A7G3ZG37_9SACH</name>
<dbReference type="OrthoDB" id="292747at2759"/>
<evidence type="ECO:0000256" key="13">
    <source>
        <dbReference type="ARBA" id="ARBA00045102"/>
    </source>
</evidence>
<keyword evidence="7" id="KW-0677">Repeat</keyword>
<feature type="transmembrane region" description="Helical" evidence="14">
    <location>
        <begin position="190"/>
        <end position="209"/>
    </location>
</feature>
<dbReference type="Proteomes" id="UP000515788">
    <property type="component" value="Chromosome 3"/>
</dbReference>
<feature type="domain" description="MIR" evidence="16">
    <location>
        <begin position="332"/>
        <end position="392"/>
    </location>
</feature>
<dbReference type="InterPro" id="IPR003342">
    <property type="entry name" value="ArnT-like_N"/>
</dbReference>
<dbReference type="Gene3D" id="2.80.10.50">
    <property type="match status" value="1"/>
</dbReference>
<dbReference type="CDD" id="cd23285">
    <property type="entry name" value="beta-trefoil_MIR_PMT4-like"/>
    <property type="match status" value="1"/>
</dbReference>
<evidence type="ECO:0000259" key="16">
    <source>
        <dbReference type="PROSITE" id="PS50919"/>
    </source>
</evidence>
<evidence type="ECO:0000256" key="8">
    <source>
        <dbReference type="ARBA" id="ARBA00022824"/>
    </source>
</evidence>
<evidence type="ECO:0000256" key="11">
    <source>
        <dbReference type="ARBA" id="ARBA00023180"/>
    </source>
</evidence>
<evidence type="ECO:0000256" key="10">
    <source>
        <dbReference type="ARBA" id="ARBA00023136"/>
    </source>
</evidence>
<dbReference type="UniPathway" id="UPA00378"/>
<feature type="transmembrane region" description="Helical" evidence="14">
    <location>
        <begin position="285"/>
        <end position="305"/>
    </location>
</feature>
<protein>
    <recommendedName>
        <fullName evidence="14">Dolichyl-phosphate-mannose--protein mannosyltransferase</fullName>
        <ecNumber evidence="14">2.4.1.109</ecNumber>
    </recommendedName>
</protein>
<feature type="transmembrane region" description="Helical" evidence="14">
    <location>
        <begin position="637"/>
        <end position="655"/>
    </location>
</feature>
<keyword evidence="11" id="KW-0325">Glycoprotein</keyword>
<feature type="transmembrane region" description="Helical" evidence="14">
    <location>
        <begin position="715"/>
        <end position="734"/>
    </location>
</feature>
<dbReference type="AlphaFoldDB" id="A0A7G3ZG37"/>
<keyword evidence="9 14" id="KW-1133">Transmembrane helix</keyword>
<comment type="function">
    <text evidence="14">Transfers mannose from Dol-P-mannose to Ser or Thr residues on proteins.</text>
</comment>
<evidence type="ECO:0000256" key="2">
    <source>
        <dbReference type="ARBA" id="ARBA00004922"/>
    </source>
</evidence>
<dbReference type="Pfam" id="PF02366">
    <property type="entry name" value="PMT"/>
    <property type="match status" value="1"/>
</dbReference>
<dbReference type="GO" id="GO:0005789">
    <property type="term" value="C:endoplasmic reticulum membrane"/>
    <property type="evidence" value="ECO:0007669"/>
    <property type="project" value="UniProtKB-SubCell"/>
</dbReference>
<accession>A0A7G3ZG37</accession>
<keyword evidence="18" id="KW-1185">Reference proteome</keyword>
<proteinExistence type="inferred from homology"/>
<comment type="catalytic activity">
    <reaction evidence="12 14">
        <text>a di-trans,poly-cis-dolichyl beta-D-mannosyl phosphate + L-threonyl-[protein] = 3-O-(alpha-D-mannosyl)-L-threonyl-[protein] + a di-trans,poly-cis-dolichyl phosphate + H(+)</text>
        <dbReference type="Rhea" id="RHEA:53396"/>
        <dbReference type="Rhea" id="RHEA-COMP:11060"/>
        <dbReference type="Rhea" id="RHEA-COMP:13547"/>
        <dbReference type="Rhea" id="RHEA-COMP:19498"/>
        <dbReference type="Rhea" id="RHEA-COMP:19501"/>
        <dbReference type="ChEBI" id="CHEBI:15378"/>
        <dbReference type="ChEBI" id="CHEBI:30013"/>
        <dbReference type="ChEBI" id="CHEBI:57683"/>
        <dbReference type="ChEBI" id="CHEBI:58211"/>
        <dbReference type="ChEBI" id="CHEBI:137323"/>
        <dbReference type="EC" id="2.4.1.109"/>
    </reaction>
</comment>
<feature type="transmembrane region" description="Helical" evidence="14">
    <location>
        <begin position="667"/>
        <end position="686"/>
    </location>
</feature>
<feature type="transmembrane region" description="Helical" evidence="14">
    <location>
        <begin position="246"/>
        <end position="264"/>
    </location>
</feature>
<comment type="pathway">
    <text evidence="2 14">Protein modification; protein glycosylation.</text>
</comment>
<dbReference type="Pfam" id="PF02815">
    <property type="entry name" value="MIR"/>
    <property type="match status" value="1"/>
</dbReference>
<dbReference type="PANTHER" id="PTHR10050">
    <property type="entry name" value="DOLICHYL-PHOSPHATE-MANNOSE--PROTEIN MANNOSYLTRANSFERASE"/>
    <property type="match status" value="1"/>
</dbReference>
<evidence type="ECO:0000256" key="9">
    <source>
        <dbReference type="ARBA" id="ARBA00022989"/>
    </source>
</evidence>
<feature type="domain" description="MIR" evidence="16">
    <location>
        <begin position="400"/>
        <end position="459"/>
    </location>
</feature>
<evidence type="ECO:0000256" key="3">
    <source>
        <dbReference type="ARBA" id="ARBA00007222"/>
    </source>
</evidence>
<dbReference type="PROSITE" id="PS50919">
    <property type="entry name" value="MIR"/>
    <property type="match status" value="3"/>
</dbReference>
<dbReference type="InterPro" id="IPR032421">
    <property type="entry name" value="PMT_4TMC"/>
</dbReference>
<dbReference type="Pfam" id="PF16192">
    <property type="entry name" value="PMT_4TMC"/>
    <property type="match status" value="1"/>
</dbReference>
<feature type="domain" description="MIR" evidence="16">
    <location>
        <begin position="465"/>
        <end position="522"/>
    </location>
</feature>
<dbReference type="RefSeq" id="XP_037139148.1">
    <property type="nucleotide sequence ID" value="XM_037283252.1"/>
</dbReference>
<evidence type="ECO:0000313" key="17">
    <source>
        <dbReference type="EMBL" id="QLL32473.1"/>
    </source>
</evidence>
<feature type="transmembrane region" description="Helical" evidence="14">
    <location>
        <begin position="592"/>
        <end position="616"/>
    </location>
</feature>
<comment type="similarity">
    <text evidence="3 14">Belongs to the glycosyltransferase 39 family.</text>
</comment>
<evidence type="ECO:0000256" key="6">
    <source>
        <dbReference type="ARBA" id="ARBA00022692"/>
    </source>
</evidence>
<dbReference type="InterPro" id="IPR016093">
    <property type="entry name" value="MIR_motif"/>
</dbReference>
<evidence type="ECO:0000256" key="5">
    <source>
        <dbReference type="ARBA" id="ARBA00022679"/>
    </source>
</evidence>
<evidence type="ECO:0000313" key="18">
    <source>
        <dbReference type="Proteomes" id="UP000515788"/>
    </source>
</evidence>
<feature type="transmembrane region" description="Helical" evidence="14">
    <location>
        <begin position="221"/>
        <end position="240"/>
    </location>
</feature>
<sequence length="763" mass="88271">MSAKKRHVSSSASSPTKKDVDDASLKYLKKGPKYEFLAEKWLMRPAPDSPAQYRFWMYLVTAVAFVARFYLIWYPKEVVFDEVHFGKFASYYLERSFFFDVHPPFAKMAIAFIGWLCGYDGDFKFDDIGDSYVHNPAPYLAYRSFNAAIGVLTIPVMFNTLKELNFKAVTCAFGALLVAIDNAHVTETRLILLDAILIFTVALAIYCYVRFYKCQLRAPFSWSWYGWLYATGMSLSFVISTKYVGVLTYATIGSMVAINLWQLTDIRAGLTIRTLFSHIIKRLNGLVFAPFIVYLFWFWIHFAVLSKSGTGDNFMSGEFQETLGDSPLAKESKQVNYFDIVTLRHKETHALLHSHLARYPQRYEDGRISSQGQQVTGYSAPDPNNEWEILPVKELPLRSGQPVYLNEAFRLRHVATNSYLLTHDVASPYYPTNEEVTTVPEEQANGESYQQTLFMFQSLQKKDTKSIVKTKGTLFRIFHVDTAVALWTHNDVFLPEWGFSQQEVNGNKKVTENSNNWFVDTIVNIDEERKAYVPKEIKKLPFLTKWSELQRLMFEHNNKLSSEHPFASQPYSWPGSLSGVSFWTKDSERKQIYFIGNIIGWWLQVVSIGLYLGIIISDLITRKRAYYALGKITREKLYGPLMYFFIGWAWHYFPFYLMGRQKFLHHYLPAHLIASLFTAALWEVILSNCKSLNPEKDEELAGEQYEFVPQIYTKLLWLTFGIMSAAVVGFFLYFSPFVYGNVSLTPEQVLRRKWFNMELSFAK</sequence>